<reference evidence="5 6" key="1">
    <citation type="submission" date="2018-04" db="EMBL/GenBank/DDBJ databases">
        <title>Novel species isolated from glacier.</title>
        <authorList>
            <person name="Liu Q."/>
            <person name="Xin Y.-H."/>
        </authorList>
    </citation>
    <scope>NUCLEOTIDE SEQUENCE [LARGE SCALE GENOMIC DNA]</scope>
    <source>
        <strain evidence="5 6">GT1R17</strain>
    </source>
</reference>
<keyword evidence="3" id="KW-0804">Transcription</keyword>
<dbReference type="EMBL" id="QANS01000002">
    <property type="protein sequence ID" value="PTU31871.1"/>
    <property type="molecule type" value="Genomic_DNA"/>
</dbReference>
<dbReference type="InterPro" id="IPR027417">
    <property type="entry name" value="P-loop_NTPase"/>
</dbReference>
<evidence type="ECO:0000256" key="3">
    <source>
        <dbReference type="ARBA" id="ARBA00023163"/>
    </source>
</evidence>
<dbReference type="GO" id="GO:0006355">
    <property type="term" value="P:regulation of DNA-templated transcription"/>
    <property type="evidence" value="ECO:0007669"/>
    <property type="project" value="InterPro"/>
</dbReference>
<dbReference type="PANTHER" id="PTHR44688">
    <property type="entry name" value="DNA-BINDING TRANSCRIPTIONAL ACTIVATOR DEVR_DOSR"/>
    <property type="match status" value="1"/>
</dbReference>
<dbReference type="PANTHER" id="PTHR44688:SF25">
    <property type="entry name" value="HTH LUXR-TYPE DOMAIN-CONTAINING PROTEIN"/>
    <property type="match status" value="1"/>
</dbReference>
<dbReference type="GO" id="GO:0003677">
    <property type="term" value="F:DNA binding"/>
    <property type="evidence" value="ECO:0007669"/>
    <property type="project" value="UniProtKB-KW"/>
</dbReference>
<evidence type="ECO:0000313" key="5">
    <source>
        <dbReference type="EMBL" id="PTU31871.1"/>
    </source>
</evidence>
<organism evidence="5 6">
    <name type="scientific">Stenotrophobium rhamnosiphilum</name>
    <dbReference type="NCBI Taxonomy" id="2029166"/>
    <lineage>
        <taxon>Bacteria</taxon>
        <taxon>Pseudomonadati</taxon>
        <taxon>Pseudomonadota</taxon>
        <taxon>Gammaproteobacteria</taxon>
        <taxon>Nevskiales</taxon>
        <taxon>Nevskiaceae</taxon>
        <taxon>Stenotrophobium</taxon>
    </lineage>
</organism>
<evidence type="ECO:0000256" key="1">
    <source>
        <dbReference type="ARBA" id="ARBA00023015"/>
    </source>
</evidence>
<evidence type="ECO:0000256" key="2">
    <source>
        <dbReference type="ARBA" id="ARBA00023125"/>
    </source>
</evidence>
<dbReference type="PRINTS" id="PR00038">
    <property type="entry name" value="HTHLUXR"/>
</dbReference>
<comment type="caution">
    <text evidence="5">The sequence shown here is derived from an EMBL/GenBank/DDBJ whole genome shotgun (WGS) entry which is preliminary data.</text>
</comment>
<dbReference type="SMART" id="SM00421">
    <property type="entry name" value="HTH_LUXR"/>
    <property type="match status" value="1"/>
</dbReference>
<dbReference type="Pfam" id="PF25873">
    <property type="entry name" value="WHD_MalT"/>
    <property type="match status" value="1"/>
</dbReference>
<dbReference type="PROSITE" id="PS50043">
    <property type="entry name" value="HTH_LUXR_2"/>
    <property type="match status" value="1"/>
</dbReference>
<dbReference type="Proteomes" id="UP000244248">
    <property type="component" value="Unassembled WGS sequence"/>
</dbReference>
<keyword evidence="1" id="KW-0805">Transcription regulation</keyword>
<dbReference type="InterPro" id="IPR000792">
    <property type="entry name" value="Tscrpt_reg_LuxR_C"/>
</dbReference>
<dbReference type="InterPro" id="IPR016032">
    <property type="entry name" value="Sig_transdc_resp-reg_C-effctor"/>
</dbReference>
<sequence>MTPGEMPLIRTKLAPPRVSSAPVNRDSLLEQLNGARDRKLTLLLAPGGCGKTTLLTQWRRSLLLQGVNVAWYNAGVDDNELYFGSYIVESLEQAGLVIDKEALHVYLRSNGKAWLPLVASLINDIHDHEKTVYMVIDDLHHLFSFGALKFIDYWLSLAPANFHLVLSSRNRPSLKITRLQADDEVLELTFPELRFTQTETHNFLQSQKLPGLTSTQEKALHKMTDGWPAGLQILAFTLRKQKNTAQFFDLQSNRSLSKVDALEKYMETAIVEQLTDDEFNFLVRISACRRFNRALAEKLTGNPRAAEYLARFENENLFLAQIETLDAEPWYRFHRLFSEFLNKRLSRLDEAELRKIHNTASHWFAENGLHIEAIRHATDAGDTDYVVQLIDSTARRMVNSANFIQLLKRCDAVPRESLRSRLNVCLCAAWAQILCNRQEDFENSMADIAQHPDHRLPKVEMEVQLLRACNYFMVKDDTAACLSIVEPMIIEKPSVNAFNSLLLRNIVSMSLVYANKFEEAREVARLRYQIETQERPDYPRPLIDIVVGLSHLIQGNISLATASLQTYIVDALERTTYGVDAAGLFSGYLLEALYQSGDINQAREFLDRYLDLIDAVGTTDGQLFAYRVKARIQYLDGNAKGAQETLLRLEEIGYQKRLDRIVAWSLYDQILLAIREARTASINDLLTQLDRLGEKYRDARNCAWSEIRMAAVIARAMTAFSSQDSTAALAAIDAAARITQENRRLLQSTKLGFMRAITLLKSGASNEAIELGQQVLSTAAEAGMMRVLPDLGVIALPLTKQLISIATDSKSQALLLAAKNELEPAIDVAMQPENAPTHSPSERLSPRELEVLALVAKALSSKSIARALNMSVGTVKWHLKNIFGKLHAVSREDALARARKLGMIA</sequence>
<dbReference type="CDD" id="cd06170">
    <property type="entry name" value="LuxR_C_like"/>
    <property type="match status" value="1"/>
</dbReference>
<protein>
    <recommendedName>
        <fullName evidence="4">HTH luxR-type domain-containing protein</fullName>
    </recommendedName>
</protein>
<dbReference type="OrthoDB" id="1123107at2"/>
<dbReference type="Pfam" id="PF00196">
    <property type="entry name" value="GerE"/>
    <property type="match status" value="1"/>
</dbReference>
<dbReference type="SUPFAM" id="SSF52540">
    <property type="entry name" value="P-loop containing nucleoside triphosphate hydrolases"/>
    <property type="match status" value="1"/>
</dbReference>
<gene>
    <name evidence="5" type="ORF">CJD38_04075</name>
</gene>
<evidence type="ECO:0000259" key="4">
    <source>
        <dbReference type="PROSITE" id="PS50043"/>
    </source>
</evidence>
<evidence type="ECO:0000313" key="6">
    <source>
        <dbReference type="Proteomes" id="UP000244248"/>
    </source>
</evidence>
<dbReference type="Gene3D" id="1.10.10.10">
    <property type="entry name" value="Winged helix-like DNA-binding domain superfamily/Winged helix DNA-binding domain"/>
    <property type="match status" value="1"/>
</dbReference>
<name>A0A2T5MH16_9GAMM</name>
<dbReference type="RefSeq" id="WP_107939060.1">
    <property type="nucleotide sequence ID" value="NZ_QANS01000002.1"/>
</dbReference>
<keyword evidence="2" id="KW-0238">DNA-binding</keyword>
<dbReference type="SUPFAM" id="SSF46894">
    <property type="entry name" value="C-terminal effector domain of the bipartite response regulators"/>
    <property type="match status" value="1"/>
</dbReference>
<dbReference type="InterPro" id="IPR036388">
    <property type="entry name" value="WH-like_DNA-bd_sf"/>
</dbReference>
<dbReference type="Gene3D" id="3.40.50.300">
    <property type="entry name" value="P-loop containing nucleotide triphosphate hydrolases"/>
    <property type="match status" value="1"/>
</dbReference>
<dbReference type="InterPro" id="IPR011990">
    <property type="entry name" value="TPR-like_helical_dom_sf"/>
</dbReference>
<feature type="domain" description="HTH luxR-type" evidence="4">
    <location>
        <begin position="837"/>
        <end position="902"/>
    </location>
</feature>
<dbReference type="InterPro" id="IPR059106">
    <property type="entry name" value="WHD_MalT"/>
</dbReference>
<proteinExistence type="predicted"/>
<dbReference type="AlphaFoldDB" id="A0A2T5MH16"/>
<keyword evidence="6" id="KW-1185">Reference proteome</keyword>
<accession>A0A2T5MH16</accession>
<dbReference type="Gene3D" id="1.25.40.10">
    <property type="entry name" value="Tetratricopeptide repeat domain"/>
    <property type="match status" value="1"/>
</dbReference>